<keyword evidence="3" id="KW-1185">Reference proteome</keyword>
<dbReference type="eggNOG" id="ENOG502S8PJ">
    <property type="taxonomic scope" value="Eukaryota"/>
</dbReference>
<evidence type="ECO:0000256" key="1">
    <source>
        <dbReference type="SAM" id="MobiDB-lite"/>
    </source>
</evidence>
<dbReference type="EMBL" id="DS566143">
    <property type="status" value="NOT_ANNOTATED_CDS"/>
    <property type="molecule type" value="Genomic_DNA"/>
</dbReference>
<sequence>MAPSMADHLLAQEYSRVRSAASAVLTEPLVSDEGAMELEEAYERNNTSPMEYLSLITAQRPFTPSSARHAVIIETGSYCSSTPLPVIFKSFLMDHGNGAVKEVLEEYGVALVEKIPSGGVLLHVRSLDEVQRLVGQEVMVLGRKFKIKRPSVFLNKFYLDVSGVHTTDEANELFLALCAFGARPFFMTPRDVNLEAHVVTPTWRFYFGCEVAPPCLQVHGFVTNQLAFGSHYYVAHGKQSTPPPARATTFRQSRYAVVLSAGGNQHIPDRDGQPPARATSPRAAPRASNAKPKRTQVPSAETDGSTTVALYTRARHGSMDDNGEVDDPPLVGSTSQNPPTLAVELSAEAQEDMVMESLTDSDHEDQDVDMTRISARSTE</sequence>
<accession>H3H3R9</accession>
<reference evidence="2" key="2">
    <citation type="submission" date="2015-06" db="UniProtKB">
        <authorList>
            <consortium name="EnsemblProtists"/>
        </authorList>
    </citation>
    <scope>IDENTIFICATION</scope>
    <source>
        <strain evidence="2">Pr102</strain>
    </source>
</reference>
<organism evidence="2 3">
    <name type="scientific">Phytophthora ramorum</name>
    <name type="common">Sudden oak death agent</name>
    <dbReference type="NCBI Taxonomy" id="164328"/>
    <lineage>
        <taxon>Eukaryota</taxon>
        <taxon>Sar</taxon>
        <taxon>Stramenopiles</taxon>
        <taxon>Oomycota</taxon>
        <taxon>Peronosporomycetes</taxon>
        <taxon>Peronosporales</taxon>
        <taxon>Peronosporaceae</taxon>
        <taxon>Phytophthora</taxon>
    </lineage>
</organism>
<dbReference type="STRING" id="164328.H3H3R9"/>
<feature type="compositionally biased region" description="Low complexity" evidence="1">
    <location>
        <begin position="274"/>
        <end position="290"/>
    </location>
</feature>
<reference evidence="3" key="1">
    <citation type="journal article" date="2006" name="Science">
        <title>Phytophthora genome sequences uncover evolutionary origins and mechanisms of pathogenesis.</title>
        <authorList>
            <person name="Tyler B.M."/>
            <person name="Tripathy S."/>
            <person name="Zhang X."/>
            <person name="Dehal P."/>
            <person name="Jiang R.H."/>
            <person name="Aerts A."/>
            <person name="Arredondo F.D."/>
            <person name="Baxter L."/>
            <person name="Bensasson D."/>
            <person name="Beynon J.L."/>
            <person name="Chapman J."/>
            <person name="Damasceno C.M."/>
            <person name="Dorrance A.E."/>
            <person name="Dou D."/>
            <person name="Dickerman A.W."/>
            <person name="Dubchak I.L."/>
            <person name="Garbelotto M."/>
            <person name="Gijzen M."/>
            <person name="Gordon S.G."/>
            <person name="Govers F."/>
            <person name="Grunwald N.J."/>
            <person name="Huang W."/>
            <person name="Ivors K.L."/>
            <person name="Jones R.W."/>
            <person name="Kamoun S."/>
            <person name="Krampis K."/>
            <person name="Lamour K.H."/>
            <person name="Lee M.K."/>
            <person name="McDonald W.H."/>
            <person name="Medina M."/>
            <person name="Meijer H.J."/>
            <person name="Nordberg E.K."/>
            <person name="Maclean D.J."/>
            <person name="Ospina-Giraldo M.D."/>
            <person name="Morris P.F."/>
            <person name="Phuntumart V."/>
            <person name="Putnam N.H."/>
            <person name="Rash S."/>
            <person name="Rose J.K."/>
            <person name="Sakihama Y."/>
            <person name="Salamov A.A."/>
            <person name="Savidor A."/>
            <person name="Scheuring C.F."/>
            <person name="Smith B.M."/>
            <person name="Sobral B.W."/>
            <person name="Terry A."/>
            <person name="Torto-Alalibo T.A."/>
            <person name="Win J."/>
            <person name="Xu Z."/>
            <person name="Zhang H."/>
            <person name="Grigoriev I.V."/>
            <person name="Rokhsar D.S."/>
            <person name="Boore J.L."/>
        </authorList>
    </citation>
    <scope>NUCLEOTIDE SEQUENCE [LARGE SCALE GENOMIC DNA]</scope>
    <source>
        <strain evidence="3">Pr102</strain>
    </source>
</reference>
<dbReference type="AlphaFoldDB" id="H3H3R9"/>
<feature type="region of interest" description="Disordered" evidence="1">
    <location>
        <begin position="262"/>
        <end position="379"/>
    </location>
</feature>
<evidence type="ECO:0000313" key="2">
    <source>
        <dbReference type="EnsemblProtists" id="Phyra85156"/>
    </source>
</evidence>
<protein>
    <submittedName>
        <fullName evidence="2">Uncharacterized protein</fullName>
    </submittedName>
</protein>
<dbReference type="HOGENOM" id="CLU_730525_0_0_1"/>
<proteinExistence type="predicted"/>
<dbReference type="InParanoid" id="H3H3R9"/>
<dbReference type="EnsemblProtists" id="Phyra85156">
    <property type="protein sequence ID" value="Phyra85156"/>
    <property type="gene ID" value="Phyra85156"/>
</dbReference>
<dbReference type="Proteomes" id="UP000005238">
    <property type="component" value="Unassembled WGS sequence"/>
</dbReference>
<evidence type="ECO:0000313" key="3">
    <source>
        <dbReference type="Proteomes" id="UP000005238"/>
    </source>
</evidence>
<name>H3H3R9_PHYRM</name>
<dbReference type="VEuPathDB" id="FungiDB:KRP22_2761"/>
<feature type="compositionally biased region" description="Polar residues" evidence="1">
    <location>
        <begin position="296"/>
        <end position="309"/>
    </location>
</feature>